<dbReference type="AlphaFoldDB" id="A0A4Z2GLX9"/>
<proteinExistence type="predicted"/>
<dbReference type="EMBL" id="SRLO01000488">
    <property type="protein sequence ID" value="TNN54329.1"/>
    <property type="molecule type" value="Genomic_DNA"/>
</dbReference>
<feature type="compositionally biased region" description="Basic and acidic residues" evidence="1">
    <location>
        <begin position="1"/>
        <end position="13"/>
    </location>
</feature>
<name>A0A4Z2GLX9_9TELE</name>
<evidence type="ECO:0000313" key="3">
    <source>
        <dbReference type="Proteomes" id="UP000314294"/>
    </source>
</evidence>
<dbReference type="Proteomes" id="UP000314294">
    <property type="component" value="Unassembled WGS sequence"/>
</dbReference>
<keyword evidence="3" id="KW-1185">Reference proteome</keyword>
<comment type="caution">
    <text evidence="2">The sequence shown here is derived from an EMBL/GenBank/DDBJ whole genome shotgun (WGS) entry which is preliminary data.</text>
</comment>
<evidence type="ECO:0000256" key="1">
    <source>
        <dbReference type="SAM" id="MobiDB-lite"/>
    </source>
</evidence>
<sequence>MKPLHFSKEDVIHEPGSFQVRGQDSGPALVQENGPDGAAQVIPVQLRAQRSHSCPKSVFTLSFADKAVQELQSELLLRVSQQRVTGHAHRQDGRLALLRRCHQLEEGEAGRERQNPHTVL</sequence>
<feature type="region of interest" description="Disordered" evidence="1">
    <location>
        <begin position="1"/>
        <end position="26"/>
    </location>
</feature>
<gene>
    <name evidence="2" type="ORF">EYF80_035479</name>
</gene>
<evidence type="ECO:0000313" key="2">
    <source>
        <dbReference type="EMBL" id="TNN54329.1"/>
    </source>
</evidence>
<reference evidence="2 3" key="1">
    <citation type="submission" date="2019-03" db="EMBL/GenBank/DDBJ databases">
        <title>First draft genome of Liparis tanakae, snailfish: a comprehensive survey of snailfish specific genes.</title>
        <authorList>
            <person name="Kim W."/>
            <person name="Song I."/>
            <person name="Jeong J.-H."/>
            <person name="Kim D."/>
            <person name="Kim S."/>
            <person name="Ryu S."/>
            <person name="Song J.Y."/>
            <person name="Lee S.K."/>
        </authorList>
    </citation>
    <scope>NUCLEOTIDE SEQUENCE [LARGE SCALE GENOMIC DNA]</scope>
    <source>
        <tissue evidence="2">Muscle</tissue>
    </source>
</reference>
<organism evidence="2 3">
    <name type="scientific">Liparis tanakae</name>
    <name type="common">Tanaka's snailfish</name>
    <dbReference type="NCBI Taxonomy" id="230148"/>
    <lineage>
        <taxon>Eukaryota</taxon>
        <taxon>Metazoa</taxon>
        <taxon>Chordata</taxon>
        <taxon>Craniata</taxon>
        <taxon>Vertebrata</taxon>
        <taxon>Euteleostomi</taxon>
        <taxon>Actinopterygii</taxon>
        <taxon>Neopterygii</taxon>
        <taxon>Teleostei</taxon>
        <taxon>Neoteleostei</taxon>
        <taxon>Acanthomorphata</taxon>
        <taxon>Eupercaria</taxon>
        <taxon>Perciformes</taxon>
        <taxon>Cottioidei</taxon>
        <taxon>Cottales</taxon>
        <taxon>Liparidae</taxon>
        <taxon>Liparis</taxon>
    </lineage>
</organism>
<accession>A0A4Z2GLX9</accession>
<protein>
    <submittedName>
        <fullName evidence="2">Uncharacterized protein</fullName>
    </submittedName>
</protein>